<sequence length="111" mass="12100">MAVVEANPGNSLPITGKGSTKAQADLVRSITLKEIRATLKEAPKGKAPGPDNLPVETLKLMPDQRLPVPRWKQGEDVLHLQEEGGHTATEELEAHQPLKRGLQVAHLYTIK</sequence>
<protein>
    <submittedName>
        <fullName evidence="1">Uncharacterized protein</fullName>
    </submittedName>
</protein>
<keyword evidence="2" id="KW-1185">Reference proteome</keyword>
<comment type="caution">
    <text evidence="1">The sequence shown here is derived from an EMBL/GenBank/DDBJ whole genome shotgun (WGS) entry which is preliminary data.</text>
</comment>
<dbReference type="EMBL" id="QTSX02005490">
    <property type="protein sequence ID" value="KAJ9059705.1"/>
    <property type="molecule type" value="Genomic_DNA"/>
</dbReference>
<gene>
    <name evidence="1" type="ORF">DSO57_1038702</name>
</gene>
<name>A0ACC2SBJ8_9FUNG</name>
<dbReference type="Proteomes" id="UP001165960">
    <property type="component" value="Unassembled WGS sequence"/>
</dbReference>
<organism evidence="1 2">
    <name type="scientific">Entomophthora muscae</name>
    <dbReference type="NCBI Taxonomy" id="34485"/>
    <lineage>
        <taxon>Eukaryota</taxon>
        <taxon>Fungi</taxon>
        <taxon>Fungi incertae sedis</taxon>
        <taxon>Zoopagomycota</taxon>
        <taxon>Entomophthoromycotina</taxon>
        <taxon>Entomophthoromycetes</taxon>
        <taxon>Entomophthorales</taxon>
        <taxon>Entomophthoraceae</taxon>
        <taxon>Entomophthora</taxon>
    </lineage>
</organism>
<evidence type="ECO:0000313" key="2">
    <source>
        <dbReference type="Proteomes" id="UP001165960"/>
    </source>
</evidence>
<accession>A0ACC2SBJ8</accession>
<reference evidence="1" key="1">
    <citation type="submission" date="2022-04" db="EMBL/GenBank/DDBJ databases">
        <title>Genome of the entomopathogenic fungus Entomophthora muscae.</title>
        <authorList>
            <person name="Elya C."/>
            <person name="Lovett B.R."/>
            <person name="Lee E."/>
            <person name="Macias A.M."/>
            <person name="Hajek A.E."/>
            <person name="De Bivort B.L."/>
            <person name="Kasson M.T."/>
            <person name="De Fine Licht H.H."/>
            <person name="Stajich J.E."/>
        </authorList>
    </citation>
    <scope>NUCLEOTIDE SEQUENCE</scope>
    <source>
        <strain evidence="1">Berkeley</strain>
    </source>
</reference>
<proteinExistence type="predicted"/>
<evidence type="ECO:0000313" key="1">
    <source>
        <dbReference type="EMBL" id="KAJ9059705.1"/>
    </source>
</evidence>